<accession>A0A382SWM5</accession>
<organism evidence="1">
    <name type="scientific">marine metagenome</name>
    <dbReference type="NCBI Taxonomy" id="408172"/>
    <lineage>
        <taxon>unclassified sequences</taxon>
        <taxon>metagenomes</taxon>
        <taxon>ecological metagenomes</taxon>
    </lineage>
</organism>
<feature type="non-terminal residue" evidence="1">
    <location>
        <position position="1"/>
    </location>
</feature>
<gene>
    <name evidence="1" type="ORF">METZ01_LOCUS367017</name>
</gene>
<evidence type="ECO:0000313" key="1">
    <source>
        <dbReference type="EMBL" id="SVD14163.1"/>
    </source>
</evidence>
<dbReference type="EMBL" id="UINC01132077">
    <property type="protein sequence ID" value="SVD14163.1"/>
    <property type="molecule type" value="Genomic_DNA"/>
</dbReference>
<reference evidence="1" key="1">
    <citation type="submission" date="2018-05" db="EMBL/GenBank/DDBJ databases">
        <authorList>
            <person name="Lanie J.A."/>
            <person name="Ng W.-L."/>
            <person name="Kazmierczak K.M."/>
            <person name="Andrzejewski T.M."/>
            <person name="Davidsen T.M."/>
            <person name="Wayne K.J."/>
            <person name="Tettelin H."/>
            <person name="Glass J.I."/>
            <person name="Rusch D."/>
            <person name="Podicherti R."/>
            <person name="Tsui H.-C.T."/>
            <person name="Winkler M.E."/>
        </authorList>
    </citation>
    <scope>NUCLEOTIDE SEQUENCE</scope>
</reference>
<sequence>LFNLVATQNKNANLKVQSLFLGFFV</sequence>
<name>A0A382SWM5_9ZZZZ</name>
<proteinExistence type="predicted"/>
<dbReference type="AlphaFoldDB" id="A0A382SWM5"/>
<protein>
    <submittedName>
        <fullName evidence="1">Uncharacterized protein</fullName>
    </submittedName>
</protein>